<protein>
    <submittedName>
        <fullName evidence="1">Uncharacterized protein</fullName>
    </submittedName>
</protein>
<keyword evidence="2" id="KW-1185">Reference proteome</keyword>
<gene>
    <name evidence="1" type="ORF">EJ08DRAFT_657390</name>
</gene>
<organism evidence="1 2">
    <name type="scientific">Tothia fuscella</name>
    <dbReference type="NCBI Taxonomy" id="1048955"/>
    <lineage>
        <taxon>Eukaryota</taxon>
        <taxon>Fungi</taxon>
        <taxon>Dikarya</taxon>
        <taxon>Ascomycota</taxon>
        <taxon>Pezizomycotina</taxon>
        <taxon>Dothideomycetes</taxon>
        <taxon>Pleosporomycetidae</taxon>
        <taxon>Venturiales</taxon>
        <taxon>Cylindrosympodiaceae</taxon>
        <taxon>Tothia</taxon>
    </lineage>
</organism>
<comment type="caution">
    <text evidence="1">The sequence shown here is derived from an EMBL/GenBank/DDBJ whole genome shotgun (WGS) entry which is preliminary data.</text>
</comment>
<name>A0A9P4NYU7_9PEZI</name>
<evidence type="ECO:0000313" key="1">
    <source>
        <dbReference type="EMBL" id="KAF2434147.1"/>
    </source>
</evidence>
<sequence length="276" mass="32048">MLVLELPDDVLICDLRERLKNWGYCPGGILGPDRRGKELRNRVAAGWCVLKSLSNISKSTHKLSAQEVERQCQFVAEEINWKLVQCPNKCMVPESQDVTLTRERLTLMRRRILLRSLSRQALADYALLMEMLPTVFVSGYDRDEETVFDATKIWYAPNNDISPGLNETARSLILQSFQDRDPEQISIERSAWLKLQSFVQSLRPHLDRMKPFGVALHPPTLLYPYMWEYQRQFLADEMHMGWFDEAKKSFNDKQILIDLRMPIQQSSQTTTKPEAG</sequence>
<accession>A0A9P4NYU7</accession>
<dbReference type="AlphaFoldDB" id="A0A9P4NYU7"/>
<dbReference type="Proteomes" id="UP000800235">
    <property type="component" value="Unassembled WGS sequence"/>
</dbReference>
<proteinExistence type="predicted"/>
<reference evidence="1" key="1">
    <citation type="journal article" date="2020" name="Stud. Mycol.">
        <title>101 Dothideomycetes genomes: a test case for predicting lifestyles and emergence of pathogens.</title>
        <authorList>
            <person name="Haridas S."/>
            <person name="Albert R."/>
            <person name="Binder M."/>
            <person name="Bloem J."/>
            <person name="Labutti K."/>
            <person name="Salamov A."/>
            <person name="Andreopoulos B."/>
            <person name="Baker S."/>
            <person name="Barry K."/>
            <person name="Bills G."/>
            <person name="Bluhm B."/>
            <person name="Cannon C."/>
            <person name="Castanera R."/>
            <person name="Culley D."/>
            <person name="Daum C."/>
            <person name="Ezra D."/>
            <person name="Gonzalez J."/>
            <person name="Henrissat B."/>
            <person name="Kuo A."/>
            <person name="Liang C."/>
            <person name="Lipzen A."/>
            <person name="Lutzoni F."/>
            <person name="Magnuson J."/>
            <person name="Mondo S."/>
            <person name="Nolan M."/>
            <person name="Ohm R."/>
            <person name="Pangilinan J."/>
            <person name="Park H.-J."/>
            <person name="Ramirez L."/>
            <person name="Alfaro M."/>
            <person name="Sun H."/>
            <person name="Tritt A."/>
            <person name="Yoshinaga Y."/>
            <person name="Zwiers L.-H."/>
            <person name="Turgeon B."/>
            <person name="Goodwin S."/>
            <person name="Spatafora J."/>
            <person name="Crous P."/>
            <person name="Grigoriev I."/>
        </authorList>
    </citation>
    <scope>NUCLEOTIDE SEQUENCE</scope>
    <source>
        <strain evidence="1">CBS 130266</strain>
    </source>
</reference>
<dbReference type="EMBL" id="MU007017">
    <property type="protein sequence ID" value="KAF2434147.1"/>
    <property type="molecule type" value="Genomic_DNA"/>
</dbReference>
<evidence type="ECO:0000313" key="2">
    <source>
        <dbReference type="Proteomes" id="UP000800235"/>
    </source>
</evidence>